<evidence type="ECO:0000259" key="16">
    <source>
        <dbReference type="PROSITE" id="PS51669"/>
    </source>
</evidence>
<reference evidence="18 19" key="1">
    <citation type="submission" date="2019-08" db="EMBL/GenBank/DDBJ databases">
        <title>Gluconobacter frateurii HD924 genome.</title>
        <authorList>
            <person name="Liu Y."/>
            <person name="Zhang P."/>
        </authorList>
    </citation>
    <scope>NUCLEOTIDE SEQUENCE [LARGE SCALE GENOMIC DNA]</scope>
    <source>
        <strain evidence="18 19">HD924</strain>
    </source>
</reference>
<proteinExistence type="inferred from homology"/>
<keyword evidence="9 13" id="KW-0411">Iron-sulfur</keyword>
<dbReference type="InterPro" id="IPR019574">
    <property type="entry name" value="NADH_UbQ_OxRdtase_Gsu_4Fe4S-bd"/>
</dbReference>
<dbReference type="GO" id="GO:0042773">
    <property type="term" value="P:ATP synthesis coupled electron transport"/>
    <property type="evidence" value="ECO:0007669"/>
    <property type="project" value="InterPro"/>
</dbReference>
<dbReference type="SMART" id="SM00929">
    <property type="entry name" value="NADH-G_4Fe-4S_3"/>
    <property type="match status" value="1"/>
</dbReference>
<name>A0AAP9EPM3_GLUTH</name>
<dbReference type="CDD" id="cd00207">
    <property type="entry name" value="fer2"/>
    <property type="match status" value="1"/>
</dbReference>
<evidence type="ECO:0000256" key="12">
    <source>
        <dbReference type="ARBA" id="ARBA00047712"/>
    </source>
</evidence>
<dbReference type="Pfam" id="PF13510">
    <property type="entry name" value="Fer2_4"/>
    <property type="match status" value="1"/>
</dbReference>
<dbReference type="SUPFAM" id="SSF54862">
    <property type="entry name" value="4Fe-4S ferredoxins"/>
    <property type="match status" value="1"/>
</dbReference>
<dbReference type="InterPro" id="IPR001041">
    <property type="entry name" value="2Fe-2S_ferredoxin-type"/>
</dbReference>
<dbReference type="Pfam" id="PF00384">
    <property type="entry name" value="Molybdopterin"/>
    <property type="match status" value="1"/>
</dbReference>
<dbReference type="Gene3D" id="3.30.200.210">
    <property type="match status" value="1"/>
</dbReference>
<gene>
    <name evidence="18" type="primary">nuoG</name>
    <name evidence="18" type="ORF">FXF46_02205</name>
</gene>
<dbReference type="Pfam" id="PF04879">
    <property type="entry name" value="Molybdop_Fe4S4"/>
    <property type="match status" value="1"/>
</dbReference>
<evidence type="ECO:0000313" key="19">
    <source>
        <dbReference type="Proteomes" id="UP000323560"/>
    </source>
</evidence>
<dbReference type="PROSITE" id="PS00641">
    <property type="entry name" value="COMPLEX1_75K_1"/>
    <property type="match status" value="1"/>
</dbReference>
<dbReference type="InterPro" id="IPR054351">
    <property type="entry name" value="NADH_UbQ_OxRdtase_ferredoxin"/>
</dbReference>
<dbReference type="InterPro" id="IPR050123">
    <property type="entry name" value="Prok_molybdopt-oxidoreductase"/>
</dbReference>
<feature type="domain" description="4Fe-4S Mo/W bis-MGD-type" evidence="16">
    <location>
        <begin position="221"/>
        <end position="277"/>
    </location>
</feature>
<dbReference type="Pfam" id="PF10588">
    <property type="entry name" value="NADH-G_4Fe-4S_3"/>
    <property type="match status" value="1"/>
</dbReference>
<dbReference type="SMART" id="SM00926">
    <property type="entry name" value="Molybdop_Fe4S4"/>
    <property type="match status" value="1"/>
</dbReference>
<dbReference type="InterPro" id="IPR010228">
    <property type="entry name" value="NADH_UbQ_OxRdtase_Gsu"/>
</dbReference>
<keyword evidence="7 13" id="KW-1278">Translocase</keyword>
<feature type="domain" description="4Fe-4S His(Cys)3-ligated-type" evidence="17">
    <location>
        <begin position="83"/>
        <end position="122"/>
    </location>
</feature>
<accession>A0AAP9EPM3</accession>
<comment type="catalytic activity">
    <reaction evidence="12 13">
        <text>a quinone + NADH + 5 H(+)(in) = a quinol + NAD(+) + 4 H(+)(out)</text>
        <dbReference type="Rhea" id="RHEA:57888"/>
        <dbReference type="ChEBI" id="CHEBI:15378"/>
        <dbReference type="ChEBI" id="CHEBI:24646"/>
        <dbReference type="ChEBI" id="CHEBI:57540"/>
        <dbReference type="ChEBI" id="CHEBI:57945"/>
        <dbReference type="ChEBI" id="CHEBI:132124"/>
    </reaction>
</comment>
<keyword evidence="6 13" id="KW-0479">Metal-binding</keyword>
<comment type="function">
    <text evidence="13">NDH-1 shuttles electrons from NADH, via FMN and iron-sulfur (Fe-S) centers, to quinones in the respiratory chain. Couples the redox reaction to proton translocation (for every two electrons transferred, four hydrogen ions are translocated across the cytoplasmic membrane), and thus conserves the redox energy in a proton gradient.</text>
</comment>
<evidence type="ECO:0000256" key="7">
    <source>
        <dbReference type="ARBA" id="ARBA00022967"/>
    </source>
</evidence>
<keyword evidence="18" id="KW-0560">Oxidoreductase</keyword>
<evidence type="ECO:0000259" key="15">
    <source>
        <dbReference type="PROSITE" id="PS51085"/>
    </source>
</evidence>
<evidence type="ECO:0000256" key="6">
    <source>
        <dbReference type="ARBA" id="ARBA00022723"/>
    </source>
</evidence>
<evidence type="ECO:0000256" key="9">
    <source>
        <dbReference type="ARBA" id="ARBA00023014"/>
    </source>
</evidence>
<evidence type="ECO:0000256" key="3">
    <source>
        <dbReference type="ARBA" id="ARBA00022485"/>
    </source>
</evidence>
<evidence type="ECO:0000259" key="17">
    <source>
        <dbReference type="PROSITE" id="PS51839"/>
    </source>
</evidence>
<dbReference type="GO" id="GO:0046872">
    <property type="term" value="F:metal ion binding"/>
    <property type="evidence" value="ECO:0007669"/>
    <property type="project" value="UniProtKB-UniRule"/>
</dbReference>
<evidence type="ECO:0000313" key="18">
    <source>
        <dbReference type="EMBL" id="QEH95211.1"/>
    </source>
</evidence>
<dbReference type="SUPFAM" id="SSF53706">
    <property type="entry name" value="Formate dehydrogenase/DMSO reductase, domains 1-3"/>
    <property type="match status" value="1"/>
</dbReference>
<comment type="cofactor">
    <cofactor evidence="13">
        <name>[2Fe-2S] cluster</name>
        <dbReference type="ChEBI" id="CHEBI:190135"/>
    </cofactor>
    <text evidence="13">Binds 1 [2Fe-2S] cluster per subunit.</text>
</comment>
<feature type="domain" description="2Fe-2S ferredoxin-type" evidence="15">
    <location>
        <begin position="1"/>
        <end position="83"/>
    </location>
</feature>
<dbReference type="FunFam" id="3.10.20.740:FF:000002">
    <property type="entry name" value="NADH-quinone oxidoreductase"/>
    <property type="match status" value="1"/>
</dbReference>
<dbReference type="GO" id="GO:0051539">
    <property type="term" value="F:4 iron, 4 sulfur cluster binding"/>
    <property type="evidence" value="ECO:0007669"/>
    <property type="project" value="UniProtKB-KW"/>
</dbReference>
<dbReference type="InterPro" id="IPR036010">
    <property type="entry name" value="2Fe-2S_ferredoxin-like_sf"/>
</dbReference>
<evidence type="ECO:0000256" key="1">
    <source>
        <dbReference type="ARBA" id="ARBA00001966"/>
    </source>
</evidence>
<dbReference type="Gene3D" id="3.10.20.740">
    <property type="match status" value="1"/>
</dbReference>
<keyword evidence="5 13" id="KW-0874">Quinone</keyword>
<sequence length="918" mass="99849">MVTFHLDGKACESRPGLNLLQACLEAGANLPYFCWHPELGSVGACRQCAVRQFSSPEDQTGRVVMACMMPVTEGTRISISDPEAAELRESVVEWMMINHPHDCPVCEEGGECHLQDMTVMTGHHTRRYRFTKRTHRNQDLGPFVKHEMNRCIACYRCVRFYRDYAGGKDLAAFGSHDSVYFGRAEDGTLENAFSGNLVEICPTGVFTDKPFSEVYTRKWDMRGAPSVCVHCAVGCNIIVNSRQETVRRVLNRYNGEVNRYMLCDRGRFGYGFVNAPSRIRTPLLRVDGQHVSVSEQDAMAAFARFVGDGKIFGIASSRASLENSFSLRELIGEEQFSTGETQQAQNCMDLARTLLQSHPGHIPTLHDMESADAVLVLGEDVCATAPRLGLALRQSVRQTSFRAADEANVPRWLDEAVRTLGTDCPSALYILTPAPTDLDEIALESSRAAPDTIARIGFAVAHLIDPTAPAVPDLSTSDTGLAQRIATLLGTAERPLVISGMQYGSPALMQAAANVAAALARTKPEAGLSLSLPDCNSMGLAMIGGLPLEAVIDKAVAGEISTLVIMENDLARHLDPVSLSELMNAVPNVVVIDHTASPCSERADLALPAAAFTECVGTLVNQEGRAQRFFPAVVATPPVRPAWRWMTAIAPHCPEQKPRQDLVNWEHEDDVMAAMGRTIPALAGAVKAAPGSSYRFHSGKIRNETSRMSGRTVIRSHVSVRDQPPPPSPETPFRNSMEGTYGPDLPGALIPYFRAPAWNSVQSLTRFQQEIAGPLRGGDGGVRLFGDHSSSQSGITEDVTPVYHYGADIPPPFLPRNGEILLLPESRLFGSEELSMHSPPVIARSSPAVLRLPETDVRSDRIELRIQDVSYLLPVQSMPGLAYGVAVYPAHMTIPAFAFPRLVPLNAIKPDHTDGGAS</sequence>
<dbReference type="GO" id="GO:0003954">
    <property type="term" value="F:NADH dehydrogenase activity"/>
    <property type="evidence" value="ECO:0007669"/>
    <property type="project" value="TreeGrafter"/>
</dbReference>
<dbReference type="SUPFAM" id="SSF54292">
    <property type="entry name" value="2Fe-2S ferredoxin-like"/>
    <property type="match status" value="1"/>
</dbReference>
<dbReference type="EC" id="7.1.1.-" evidence="13"/>
<keyword evidence="10 13" id="KW-0520">NAD</keyword>
<evidence type="ECO:0000256" key="14">
    <source>
        <dbReference type="SAM" id="MobiDB-lite"/>
    </source>
</evidence>
<dbReference type="Gene3D" id="3.40.50.740">
    <property type="match status" value="1"/>
</dbReference>
<protein>
    <recommendedName>
        <fullName evidence="13">NADH-quinone oxidoreductase</fullName>
        <ecNumber evidence="13">7.1.1.-</ecNumber>
    </recommendedName>
</protein>
<evidence type="ECO:0000256" key="2">
    <source>
        <dbReference type="ARBA" id="ARBA00005404"/>
    </source>
</evidence>
<dbReference type="GO" id="GO:0008137">
    <property type="term" value="F:NADH dehydrogenase (ubiquinone) activity"/>
    <property type="evidence" value="ECO:0007669"/>
    <property type="project" value="UniProtKB-UniRule"/>
</dbReference>
<dbReference type="Pfam" id="PF22117">
    <property type="entry name" value="Fer4_Nqo3"/>
    <property type="match status" value="1"/>
</dbReference>
<keyword evidence="8 13" id="KW-0408">Iron</keyword>
<evidence type="ECO:0000256" key="5">
    <source>
        <dbReference type="ARBA" id="ARBA00022719"/>
    </source>
</evidence>
<dbReference type="PROSITE" id="PS00643">
    <property type="entry name" value="COMPLEX1_75K_3"/>
    <property type="match status" value="1"/>
</dbReference>
<organism evidence="18 19">
    <name type="scientific">Gluconobacter thailandicus</name>
    <dbReference type="NCBI Taxonomy" id="257438"/>
    <lineage>
        <taxon>Bacteria</taxon>
        <taxon>Pseudomonadati</taxon>
        <taxon>Pseudomonadota</taxon>
        <taxon>Alphaproteobacteria</taxon>
        <taxon>Acetobacterales</taxon>
        <taxon>Acetobacteraceae</taxon>
        <taxon>Gluconobacter</taxon>
    </lineage>
</organism>
<dbReference type="AlphaFoldDB" id="A0AAP9EPM3"/>
<evidence type="ECO:0000256" key="4">
    <source>
        <dbReference type="ARBA" id="ARBA00022714"/>
    </source>
</evidence>
<dbReference type="KEGG" id="gti:FXF46_02205"/>
<dbReference type="GO" id="GO:0051537">
    <property type="term" value="F:2 iron, 2 sulfur cluster binding"/>
    <property type="evidence" value="ECO:0007669"/>
    <property type="project" value="UniProtKB-UniRule"/>
</dbReference>
<comment type="subunit">
    <text evidence="11">Composed of 13 different subunits. Subunits NuoCD, E, F, and G constitute the peripheral sector of the complex.</text>
</comment>
<dbReference type="RefSeq" id="WP_148619388.1">
    <property type="nucleotide sequence ID" value="NZ_CP043043.1"/>
</dbReference>
<dbReference type="GO" id="GO:0016020">
    <property type="term" value="C:membrane"/>
    <property type="evidence" value="ECO:0007669"/>
    <property type="project" value="InterPro"/>
</dbReference>
<evidence type="ECO:0000256" key="13">
    <source>
        <dbReference type="RuleBase" id="RU003525"/>
    </source>
</evidence>
<comment type="similarity">
    <text evidence="2 13">Belongs to the complex I 75 kDa subunit family.</text>
</comment>
<comment type="cofactor">
    <cofactor evidence="1 13">
        <name>[4Fe-4S] cluster</name>
        <dbReference type="ChEBI" id="CHEBI:49883"/>
    </cofactor>
</comment>
<dbReference type="GO" id="GO:0048038">
    <property type="term" value="F:quinone binding"/>
    <property type="evidence" value="ECO:0007669"/>
    <property type="project" value="UniProtKB-UniRule"/>
</dbReference>
<dbReference type="InterPro" id="IPR006656">
    <property type="entry name" value="Mopterin_OxRdtase"/>
</dbReference>
<keyword evidence="3 13" id="KW-0004">4Fe-4S</keyword>
<dbReference type="InterPro" id="IPR000283">
    <property type="entry name" value="NADH_UbQ_OxRdtase_75kDa_su_CS"/>
</dbReference>
<dbReference type="Proteomes" id="UP000323560">
    <property type="component" value="Chromosome"/>
</dbReference>
<dbReference type="InterPro" id="IPR006963">
    <property type="entry name" value="Mopterin_OxRdtase_4Fe-4S_dom"/>
</dbReference>
<dbReference type="PROSITE" id="PS51085">
    <property type="entry name" value="2FE2S_FER_2"/>
    <property type="match status" value="1"/>
</dbReference>
<dbReference type="CDD" id="cd02771">
    <property type="entry name" value="MopB_NDH-1_NuoG2-N7"/>
    <property type="match status" value="1"/>
</dbReference>
<dbReference type="PANTHER" id="PTHR43105:SF10">
    <property type="entry name" value="NADH-QUINONE OXIDOREDUCTASE SUBUNIT G"/>
    <property type="match status" value="1"/>
</dbReference>
<dbReference type="PROSITE" id="PS00642">
    <property type="entry name" value="COMPLEX1_75K_2"/>
    <property type="match status" value="1"/>
</dbReference>
<dbReference type="EMBL" id="CP043043">
    <property type="protein sequence ID" value="QEH95211.1"/>
    <property type="molecule type" value="Genomic_DNA"/>
</dbReference>
<keyword evidence="4 13" id="KW-0001">2Fe-2S</keyword>
<dbReference type="PROSITE" id="PS51839">
    <property type="entry name" value="4FE4S_HC3"/>
    <property type="match status" value="1"/>
</dbReference>
<feature type="region of interest" description="Disordered" evidence="14">
    <location>
        <begin position="716"/>
        <end position="735"/>
    </location>
</feature>
<evidence type="ECO:0000256" key="8">
    <source>
        <dbReference type="ARBA" id="ARBA00023004"/>
    </source>
</evidence>
<evidence type="ECO:0000256" key="10">
    <source>
        <dbReference type="ARBA" id="ARBA00023027"/>
    </source>
</evidence>
<dbReference type="NCBIfam" id="TIGR01973">
    <property type="entry name" value="NuoG"/>
    <property type="match status" value="1"/>
</dbReference>
<dbReference type="PROSITE" id="PS51669">
    <property type="entry name" value="4FE4S_MOW_BIS_MGD"/>
    <property type="match status" value="1"/>
</dbReference>
<evidence type="ECO:0000256" key="11">
    <source>
        <dbReference type="ARBA" id="ARBA00026021"/>
    </source>
</evidence>
<dbReference type="PANTHER" id="PTHR43105">
    <property type="entry name" value="RESPIRATORY NITRATE REDUCTASE"/>
    <property type="match status" value="1"/>
</dbReference>